<dbReference type="PANTHER" id="PTHR42820:SF1">
    <property type="entry name" value="SHORT-CHAIN DEHYDROGENASE_REDUCTASE FAMILY PROTEIN"/>
    <property type="match status" value="1"/>
</dbReference>
<organism evidence="1">
    <name type="scientific">sediment metagenome</name>
    <dbReference type="NCBI Taxonomy" id="749907"/>
    <lineage>
        <taxon>unclassified sequences</taxon>
        <taxon>metagenomes</taxon>
        <taxon>ecological metagenomes</taxon>
    </lineage>
</organism>
<sequence>MAVTREGRVEGKVAVVFGGARGIGAGIVLRLAEDGARVIVGDMREELAQALAARVGGLFIRADVGEPADITAGVRAAVERFGRLDIMVQNAG</sequence>
<proteinExistence type="predicted"/>
<dbReference type="PANTHER" id="PTHR42820">
    <property type="entry name" value="SHORT-CHAIN DEHYDROGENASE REDUCTASE"/>
    <property type="match status" value="1"/>
</dbReference>
<protein>
    <recommendedName>
        <fullName evidence="2">Short-chain dehydrogenase/reductase SDR</fullName>
    </recommendedName>
</protein>
<reference evidence="1" key="2">
    <citation type="journal article" date="2011" name="Microb. Ecol.">
        <title>Taxonomic and Functional Metagenomic Profiling of the Microbial Community in the Anoxic Sediment of a Sub-saline Shallow Lake (Laguna de Carrizo, Central Spain).</title>
        <authorList>
            <person name="Ferrer M."/>
            <person name="Guazzaroni M.E."/>
            <person name="Richter M."/>
            <person name="Garcia-Salamanca A."/>
            <person name="Yarza P."/>
            <person name="Suarez-Suarez A."/>
            <person name="Solano J."/>
            <person name="Alcaide M."/>
            <person name="van Dillewijn P."/>
            <person name="Molina-Henares M.A."/>
            <person name="Lopez-Cortes N."/>
            <person name="Al-Ramahi Y."/>
            <person name="Guerrero C."/>
            <person name="Acosta A."/>
            <person name="de Eugenio L.I."/>
            <person name="Martinez V."/>
            <person name="Marques S."/>
            <person name="Rojo F."/>
            <person name="Santero E."/>
            <person name="Genilloud O."/>
            <person name="Perez-Perez J."/>
            <person name="Rossello-Mora R."/>
            <person name="Ramos J.L."/>
        </authorList>
    </citation>
    <scope>NUCLEOTIDE SEQUENCE</scope>
</reference>
<dbReference type="AlphaFoldDB" id="D9PMT0"/>
<dbReference type="InterPro" id="IPR002347">
    <property type="entry name" value="SDR_fam"/>
</dbReference>
<evidence type="ECO:0008006" key="2">
    <source>
        <dbReference type="Google" id="ProtNLM"/>
    </source>
</evidence>
<dbReference type="PRINTS" id="PR00081">
    <property type="entry name" value="GDHRDH"/>
</dbReference>
<comment type="caution">
    <text evidence="1">The sequence shown here is derived from an EMBL/GenBank/DDBJ whole genome shotgun (WGS) entry which is preliminary data.</text>
</comment>
<accession>D9PMT0</accession>
<dbReference type="SUPFAM" id="SSF51735">
    <property type="entry name" value="NAD(P)-binding Rossmann-fold domains"/>
    <property type="match status" value="1"/>
</dbReference>
<evidence type="ECO:0000313" key="1">
    <source>
        <dbReference type="EMBL" id="EFK95135.1"/>
    </source>
</evidence>
<dbReference type="InterPro" id="IPR036291">
    <property type="entry name" value="NAD(P)-bd_dom_sf"/>
</dbReference>
<dbReference type="Pfam" id="PF00106">
    <property type="entry name" value="adh_short"/>
    <property type="match status" value="1"/>
</dbReference>
<dbReference type="Gene3D" id="3.40.50.720">
    <property type="entry name" value="NAD(P)-binding Rossmann-like Domain"/>
    <property type="match status" value="1"/>
</dbReference>
<gene>
    <name evidence="1" type="ORF">LDC_2859</name>
</gene>
<reference evidence="1" key="1">
    <citation type="submission" date="2010-07" db="EMBL/GenBank/DDBJ databases">
        <authorList>
            <consortium name="CONSOLIDER consortium CSD2007-00005"/>
            <person name="Guazzaroni M.-E."/>
            <person name="Richter M."/>
            <person name="Garcia-Salamanca A."/>
            <person name="Yarza P."/>
            <person name="Ferrer M."/>
        </authorList>
    </citation>
    <scope>NUCLEOTIDE SEQUENCE</scope>
</reference>
<feature type="non-terminal residue" evidence="1">
    <location>
        <position position="92"/>
    </location>
</feature>
<dbReference type="EMBL" id="ADZX01000871">
    <property type="protein sequence ID" value="EFK95135.1"/>
    <property type="molecule type" value="Genomic_DNA"/>
</dbReference>
<name>D9PMT0_9ZZZZ</name>